<dbReference type="OrthoDB" id="7619933at2"/>
<proteinExistence type="predicted"/>
<reference evidence="2 3" key="1">
    <citation type="submission" date="2018-08" db="EMBL/GenBank/DDBJ databases">
        <title>Henriciella mobilis sp. nov., isolated from seawater.</title>
        <authorList>
            <person name="Cheng H."/>
            <person name="Wu Y.-H."/>
            <person name="Xu X.-W."/>
            <person name="Guo L.-L."/>
        </authorList>
    </citation>
    <scope>NUCLEOTIDE SEQUENCE [LARGE SCALE GENOMIC DNA]</scope>
    <source>
        <strain evidence="2 3">JN25</strain>
    </source>
</reference>
<feature type="chain" id="PRO_5017179584" evidence="1">
    <location>
        <begin position="25"/>
        <end position="133"/>
    </location>
</feature>
<dbReference type="EMBL" id="QWFX01000005">
    <property type="protein sequence ID" value="RIJ32888.1"/>
    <property type="molecule type" value="Genomic_DNA"/>
</dbReference>
<name>A0A399RNW1_9PROT</name>
<dbReference type="RefSeq" id="WP_119374969.1">
    <property type="nucleotide sequence ID" value="NZ_QWFX01000005.1"/>
</dbReference>
<dbReference type="AlphaFoldDB" id="A0A399RNW1"/>
<dbReference type="PROSITE" id="PS51257">
    <property type="entry name" value="PROKAR_LIPOPROTEIN"/>
    <property type="match status" value="1"/>
</dbReference>
<feature type="signal peptide" evidence="1">
    <location>
        <begin position="1"/>
        <end position="24"/>
    </location>
</feature>
<gene>
    <name evidence="2" type="ORF">D1223_03310</name>
</gene>
<sequence>MKTPALLSSALFLGACCMTGMPMAEDGDPDAAGDLCGFAIKDVSAWRNQMPGPDGPSGNLVIVIEIEADEISRRFQSGGISENGTLLLDIVEWDHPSGIGKIVYRKKSVPAERVEIRCGGEIVTTIDKIDTVY</sequence>
<keyword evidence="1" id="KW-0732">Signal</keyword>
<evidence type="ECO:0000313" key="3">
    <source>
        <dbReference type="Proteomes" id="UP000266385"/>
    </source>
</evidence>
<comment type="caution">
    <text evidence="2">The sequence shown here is derived from an EMBL/GenBank/DDBJ whole genome shotgun (WGS) entry which is preliminary data.</text>
</comment>
<evidence type="ECO:0000313" key="2">
    <source>
        <dbReference type="EMBL" id="RIJ32888.1"/>
    </source>
</evidence>
<dbReference type="Proteomes" id="UP000266385">
    <property type="component" value="Unassembled WGS sequence"/>
</dbReference>
<evidence type="ECO:0000256" key="1">
    <source>
        <dbReference type="SAM" id="SignalP"/>
    </source>
</evidence>
<keyword evidence="3" id="KW-1185">Reference proteome</keyword>
<organism evidence="2 3">
    <name type="scientific">Henriciella mobilis</name>
    <dbReference type="NCBI Taxonomy" id="2305467"/>
    <lineage>
        <taxon>Bacteria</taxon>
        <taxon>Pseudomonadati</taxon>
        <taxon>Pseudomonadota</taxon>
        <taxon>Alphaproteobacteria</taxon>
        <taxon>Hyphomonadales</taxon>
        <taxon>Hyphomonadaceae</taxon>
        <taxon>Henriciella</taxon>
    </lineage>
</organism>
<protein>
    <submittedName>
        <fullName evidence="2">Uncharacterized protein</fullName>
    </submittedName>
</protein>
<accession>A0A399RNW1</accession>